<dbReference type="PANTHER" id="PTHR24559">
    <property type="entry name" value="TRANSPOSON TY3-I GAG-POL POLYPROTEIN"/>
    <property type="match status" value="1"/>
</dbReference>
<name>A0A2P5ANV3_PARAD</name>
<comment type="caution">
    <text evidence="2">The sequence shown here is derived from an EMBL/GenBank/DDBJ whole genome shotgun (WGS) entry which is preliminary data.</text>
</comment>
<evidence type="ECO:0000259" key="1">
    <source>
        <dbReference type="Pfam" id="PF00078"/>
    </source>
</evidence>
<dbReference type="EMBL" id="JXTB01000505">
    <property type="protein sequence ID" value="PON38131.1"/>
    <property type="molecule type" value="Genomic_DNA"/>
</dbReference>
<dbReference type="STRING" id="3476.A0A2P5ANV3"/>
<organism evidence="2 3">
    <name type="scientific">Parasponia andersonii</name>
    <name type="common">Sponia andersonii</name>
    <dbReference type="NCBI Taxonomy" id="3476"/>
    <lineage>
        <taxon>Eukaryota</taxon>
        <taxon>Viridiplantae</taxon>
        <taxon>Streptophyta</taxon>
        <taxon>Embryophyta</taxon>
        <taxon>Tracheophyta</taxon>
        <taxon>Spermatophyta</taxon>
        <taxon>Magnoliopsida</taxon>
        <taxon>eudicotyledons</taxon>
        <taxon>Gunneridae</taxon>
        <taxon>Pentapetalae</taxon>
        <taxon>rosids</taxon>
        <taxon>fabids</taxon>
        <taxon>Rosales</taxon>
        <taxon>Cannabaceae</taxon>
        <taxon>Parasponia</taxon>
    </lineage>
</organism>
<dbReference type="InterPro" id="IPR053134">
    <property type="entry name" value="RNA-dir_DNA_polymerase"/>
</dbReference>
<dbReference type="SUPFAM" id="SSF56672">
    <property type="entry name" value="DNA/RNA polymerases"/>
    <property type="match status" value="1"/>
</dbReference>
<accession>A0A2P5ANV3</accession>
<proteinExistence type="predicted"/>
<dbReference type="OrthoDB" id="1423731at2759"/>
<evidence type="ECO:0000313" key="3">
    <source>
        <dbReference type="Proteomes" id="UP000237105"/>
    </source>
</evidence>
<gene>
    <name evidence="2" type="ORF">PanWU01x14_315010</name>
</gene>
<dbReference type="Pfam" id="PF00078">
    <property type="entry name" value="RVT_1"/>
    <property type="match status" value="1"/>
</dbReference>
<dbReference type="InterPro" id="IPR043128">
    <property type="entry name" value="Rev_trsase/Diguanyl_cyclase"/>
</dbReference>
<dbReference type="InterPro" id="IPR043502">
    <property type="entry name" value="DNA/RNA_pol_sf"/>
</dbReference>
<dbReference type="CDD" id="cd01647">
    <property type="entry name" value="RT_LTR"/>
    <property type="match status" value="1"/>
</dbReference>
<dbReference type="Gene3D" id="3.30.70.270">
    <property type="match status" value="1"/>
</dbReference>
<keyword evidence="3" id="KW-1185">Reference proteome</keyword>
<dbReference type="Gene3D" id="3.10.10.10">
    <property type="entry name" value="HIV Type 1 Reverse Transcriptase, subunit A, domain 1"/>
    <property type="match status" value="1"/>
</dbReference>
<reference evidence="3" key="1">
    <citation type="submission" date="2016-06" db="EMBL/GenBank/DDBJ databases">
        <title>Parallel loss of symbiosis genes in relatives of nitrogen-fixing non-legume Parasponia.</title>
        <authorList>
            <person name="Van Velzen R."/>
            <person name="Holmer R."/>
            <person name="Bu F."/>
            <person name="Rutten L."/>
            <person name="Van Zeijl A."/>
            <person name="Liu W."/>
            <person name="Santuari L."/>
            <person name="Cao Q."/>
            <person name="Sharma T."/>
            <person name="Shen D."/>
            <person name="Roswanjaya Y."/>
            <person name="Wardhani T."/>
            <person name="Kalhor M.S."/>
            <person name="Jansen J."/>
            <person name="Van den Hoogen J."/>
            <person name="Gungor B."/>
            <person name="Hartog M."/>
            <person name="Hontelez J."/>
            <person name="Verver J."/>
            <person name="Yang W.-C."/>
            <person name="Schijlen E."/>
            <person name="Repin R."/>
            <person name="Schilthuizen M."/>
            <person name="Schranz E."/>
            <person name="Heidstra R."/>
            <person name="Miyata K."/>
            <person name="Fedorova E."/>
            <person name="Kohlen W."/>
            <person name="Bisseling T."/>
            <person name="Smit S."/>
            <person name="Geurts R."/>
        </authorList>
    </citation>
    <scope>NUCLEOTIDE SEQUENCE [LARGE SCALE GENOMIC DNA]</scope>
    <source>
        <strain evidence="3">cv. WU1-14</strain>
    </source>
</reference>
<sequence>MLDIDLEVIVYRLKVIEQAKLLIQKRRKFNLERYRVINEEVKKLLKVGFIREVNYSLWIVNIVLIKKANRKWRVCIDFTDLNKTIPNDSFPLSRIDQLVDAIVGHKFLSFMDAYSGYNQICMCLDDEEKTSFITDQGLLPIAEL</sequence>
<evidence type="ECO:0000313" key="2">
    <source>
        <dbReference type="EMBL" id="PON38131.1"/>
    </source>
</evidence>
<dbReference type="Proteomes" id="UP000237105">
    <property type="component" value="Unassembled WGS sequence"/>
</dbReference>
<dbReference type="AlphaFoldDB" id="A0A2P5ANV3"/>
<dbReference type="InterPro" id="IPR000477">
    <property type="entry name" value="RT_dom"/>
</dbReference>
<feature type="domain" description="Reverse transcriptase" evidence="1">
    <location>
        <begin position="65"/>
        <end position="136"/>
    </location>
</feature>
<dbReference type="PANTHER" id="PTHR24559:SF444">
    <property type="entry name" value="REVERSE TRANSCRIPTASE DOMAIN-CONTAINING PROTEIN"/>
    <property type="match status" value="1"/>
</dbReference>
<protein>
    <recommendedName>
        <fullName evidence="1">Reverse transcriptase domain-containing protein</fullName>
    </recommendedName>
</protein>